<organism evidence="15 16">
    <name type="scientific">Chara braunii</name>
    <name type="common">Braun's stonewort</name>
    <dbReference type="NCBI Taxonomy" id="69332"/>
    <lineage>
        <taxon>Eukaryota</taxon>
        <taxon>Viridiplantae</taxon>
        <taxon>Streptophyta</taxon>
        <taxon>Charophyceae</taxon>
        <taxon>Charales</taxon>
        <taxon>Characeae</taxon>
        <taxon>Chara</taxon>
    </lineage>
</organism>
<evidence type="ECO:0000259" key="13">
    <source>
        <dbReference type="PROSITE" id="PS00022"/>
    </source>
</evidence>
<dbReference type="FunFam" id="2.10.25.10:FF:000001">
    <property type="entry name" value="Tenascin C"/>
    <property type="match status" value="1"/>
</dbReference>
<evidence type="ECO:0000256" key="10">
    <source>
        <dbReference type="ARBA" id="ARBA00023180"/>
    </source>
</evidence>
<evidence type="ECO:0000313" key="15">
    <source>
        <dbReference type="EMBL" id="GBG73723.1"/>
    </source>
</evidence>
<evidence type="ECO:0000256" key="3">
    <source>
        <dbReference type="ARBA" id="ARBA00022676"/>
    </source>
</evidence>
<dbReference type="EMBL" id="BFEA01000188">
    <property type="protein sequence ID" value="GBG73723.1"/>
    <property type="molecule type" value="Genomic_DNA"/>
</dbReference>
<keyword evidence="6" id="KW-0735">Signal-anchor</keyword>
<proteinExistence type="inferred from homology"/>
<protein>
    <recommendedName>
        <fullName evidence="13 14">EGF-like domain-containing protein</fullName>
    </recommendedName>
</protein>
<keyword evidence="5" id="KW-0812">Transmembrane</keyword>
<comment type="subcellular location">
    <subcellularLocation>
        <location evidence="1">Golgi apparatus membrane</location>
        <topology evidence="1">Single-pass type II membrane protein</topology>
    </subcellularLocation>
</comment>
<reference evidence="15 16" key="1">
    <citation type="journal article" date="2018" name="Cell">
        <title>The Chara Genome: Secondary Complexity and Implications for Plant Terrestrialization.</title>
        <authorList>
            <person name="Nishiyama T."/>
            <person name="Sakayama H."/>
            <person name="Vries J.D."/>
            <person name="Buschmann H."/>
            <person name="Saint-Marcoux D."/>
            <person name="Ullrich K.K."/>
            <person name="Haas F.B."/>
            <person name="Vanderstraeten L."/>
            <person name="Becker D."/>
            <person name="Lang D."/>
            <person name="Vosolsobe S."/>
            <person name="Rombauts S."/>
            <person name="Wilhelmsson P.K.I."/>
            <person name="Janitza P."/>
            <person name="Kern R."/>
            <person name="Heyl A."/>
            <person name="Rumpler F."/>
            <person name="Villalobos L.I.A.C."/>
            <person name="Clay J.M."/>
            <person name="Skokan R."/>
            <person name="Toyoda A."/>
            <person name="Suzuki Y."/>
            <person name="Kagoshima H."/>
            <person name="Schijlen E."/>
            <person name="Tajeshwar N."/>
            <person name="Catarino B."/>
            <person name="Hetherington A.J."/>
            <person name="Saltykova A."/>
            <person name="Bonnot C."/>
            <person name="Breuninger H."/>
            <person name="Symeonidi A."/>
            <person name="Radhakrishnan G.V."/>
            <person name="Van Nieuwerburgh F."/>
            <person name="Deforce D."/>
            <person name="Chang C."/>
            <person name="Karol K.G."/>
            <person name="Hedrich R."/>
            <person name="Ulvskov P."/>
            <person name="Glockner G."/>
            <person name="Delwiche C.F."/>
            <person name="Petrasek J."/>
            <person name="Van de Peer Y."/>
            <person name="Friml J."/>
            <person name="Beilby M."/>
            <person name="Dolan L."/>
            <person name="Kohara Y."/>
            <person name="Sugano S."/>
            <person name="Fujiyama A."/>
            <person name="Delaux P.-M."/>
            <person name="Quint M."/>
            <person name="TheiBen G."/>
            <person name="Hagemann M."/>
            <person name="Harholt J."/>
            <person name="Dunand C."/>
            <person name="Zachgo S."/>
            <person name="Langdale J."/>
            <person name="Maumus F."/>
            <person name="Straeten D.V.D."/>
            <person name="Gould S.B."/>
            <person name="Rensing S.A."/>
        </authorList>
    </citation>
    <scope>NUCLEOTIDE SEQUENCE [LARGE SCALE GENOMIC DNA]</scope>
    <source>
        <strain evidence="15 16">S276</strain>
    </source>
</reference>
<keyword evidence="12" id="KW-0732">Signal</keyword>
<dbReference type="GO" id="GO:0000139">
    <property type="term" value="C:Golgi membrane"/>
    <property type="evidence" value="ECO:0007669"/>
    <property type="project" value="UniProtKB-SubCell"/>
</dbReference>
<evidence type="ECO:0000256" key="5">
    <source>
        <dbReference type="ARBA" id="ARBA00022692"/>
    </source>
</evidence>
<keyword evidence="8" id="KW-0333">Golgi apparatus</keyword>
<sequence>MLSQHIITGLLLIVVGYLLLDGRTPAIPDEGFQPVHCKKKNPFDCPGACSGRGVCVGTTCKCADGYLGEDCSQDRLYIFRNQLLENVDLELTFESTCAFLTLDSLRPYGGNYTVYSTGIDGQQEEYFVSEDMQAPTLGYEKYVGNKTTFESLNAKFAHMLRHDDSDWEWRDPPAIFVMFEPFRLKETYVHIRTQFPTIESLLFSPEFFAKAHQIYDRLQDNLERFEFGCFTGEKPMSGFYAVLYALSACDQVDLYGFEPWTDAMARGMRHARYHYFNGEEPRPGAHSFDATYMMYELMKTVPDLRLMVNEIPIPTDDEELLARDLVVNDNGLTATAVQDGADLEGEDGVVEHNRDRNGIRERGSRGHSRRSTDWAVRGEMKRSQENTERDEGVEFW</sequence>
<dbReference type="Proteomes" id="UP000265515">
    <property type="component" value="Unassembled WGS sequence"/>
</dbReference>
<dbReference type="STRING" id="69332.A0A388KUU9"/>
<evidence type="ECO:0000256" key="12">
    <source>
        <dbReference type="SAM" id="SignalP"/>
    </source>
</evidence>
<dbReference type="PROSITE" id="PS00022">
    <property type="entry name" value="EGF_1"/>
    <property type="match status" value="1"/>
</dbReference>
<gene>
    <name evidence="15" type="ORF">CBR_g17064</name>
</gene>
<dbReference type="InterPro" id="IPR038578">
    <property type="entry name" value="GT29-like_sf"/>
</dbReference>
<comment type="similarity">
    <text evidence="2">Belongs to the glycosyltransferase 29 family.</text>
</comment>
<keyword evidence="10" id="KW-0325">Glycoprotein</keyword>
<evidence type="ECO:0000256" key="11">
    <source>
        <dbReference type="SAM" id="MobiDB-lite"/>
    </source>
</evidence>
<dbReference type="InterPro" id="IPR001675">
    <property type="entry name" value="Glyco_trans_29"/>
</dbReference>
<dbReference type="Gene3D" id="3.90.1480.20">
    <property type="entry name" value="Glycosyl transferase family 29"/>
    <property type="match status" value="1"/>
</dbReference>
<evidence type="ECO:0000259" key="14">
    <source>
        <dbReference type="PROSITE" id="PS01186"/>
    </source>
</evidence>
<dbReference type="PROSITE" id="PS01186">
    <property type="entry name" value="EGF_2"/>
    <property type="match status" value="1"/>
</dbReference>
<dbReference type="Gene3D" id="2.10.25.10">
    <property type="entry name" value="Laminin"/>
    <property type="match status" value="1"/>
</dbReference>
<dbReference type="Pfam" id="PF00777">
    <property type="entry name" value="Glyco_transf_29"/>
    <property type="match status" value="1"/>
</dbReference>
<keyword evidence="3" id="KW-0328">Glycosyltransferase</keyword>
<dbReference type="InterPro" id="IPR000742">
    <property type="entry name" value="EGF"/>
</dbReference>
<keyword evidence="7" id="KW-1133">Transmembrane helix</keyword>
<keyword evidence="9" id="KW-0472">Membrane</keyword>
<evidence type="ECO:0000256" key="8">
    <source>
        <dbReference type="ARBA" id="ARBA00023034"/>
    </source>
</evidence>
<evidence type="ECO:0000256" key="6">
    <source>
        <dbReference type="ARBA" id="ARBA00022968"/>
    </source>
</evidence>
<evidence type="ECO:0000256" key="9">
    <source>
        <dbReference type="ARBA" id="ARBA00023136"/>
    </source>
</evidence>
<dbReference type="GO" id="GO:0008373">
    <property type="term" value="F:sialyltransferase activity"/>
    <property type="evidence" value="ECO:0007669"/>
    <property type="project" value="InterPro"/>
</dbReference>
<feature type="region of interest" description="Disordered" evidence="11">
    <location>
        <begin position="352"/>
        <end position="396"/>
    </location>
</feature>
<dbReference type="AlphaFoldDB" id="A0A388KUU9"/>
<keyword evidence="4" id="KW-0808">Transferase</keyword>
<evidence type="ECO:0000256" key="4">
    <source>
        <dbReference type="ARBA" id="ARBA00022679"/>
    </source>
</evidence>
<dbReference type="InterPro" id="IPR050943">
    <property type="entry name" value="Glycosyltr_29_Sialyltrsf"/>
</dbReference>
<keyword evidence="16" id="KW-1185">Reference proteome</keyword>
<dbReference type="PANTHER" id="PTHR11987:SF36">
    <property type="entry name" value="SIA-ALPHA-2,3-GAL-BETA-1,4-GLCNAC-R:ALPHA 2,8-SIALYLTRANSFERASE"/>
    <property type="match status" value="1"/>
</dbReference>
<evidence type="ECO:0000256" key="1">
    <source>
        <dbReference type="ARBA" id="ARBA00004323"/>
    </source>
</evidence>
<dbReference type="Pfam" id="PF23106">
    <property type="entry name" value="EGF_Teneurin"/>
    <property type="match status" value="1"/>
</dbReference>
<feature type="signal peptide" evidence="12">
    <location>
        <begin position="1"/>
        <end position="26"/>
    </location>
</feature>
<evidence type="ECO:0000313" key="16">
    <source>
        <dbReference type="Proteomes" id="UP000265515"/>
    </source>
</evidence>
<name>A0A388KUU9_CHABU</name>
<dbReference type="PANTHER" id="PTHR11987">
    <property type="entry name" value="ALPHA-2,8-SIALYLTRANSFERASE"/>
    <property type="match status" value="1"/>
</dbReference>
<accession>A0A388KUU9</accession>
<comment type="caution">
    <text evidence="15">The sequence shown here is derived from an EMBL/GenBank/DDBJ whole genome shotgun (WGS) entry which is preliminary data.</text>
</comment>
<feature type="chain" id="PRO_5017391498" description="EGF-like domain-containing protein" evidence="12">
    <location>
        <begin position="27"/>
        <end position="396"/>
    </location>
</feature>
<dbReference type="OrthoDB" id="10264956at2759"/>
<dbReference type="Gramene" id="GBG73723">
    <property type="protein sequence ID" value="GBG73723"/>
    <property type="gene ID" value="CBR_g17064"/>
</dbReference>
<evidence type="ECO:0000256" key="7">
    <source>
        <dbReference type="ARBA" id="ARBA00022989"/>
    </source>
</evidence>
<evidence type="ECO:0000256" key="2">
    <source>
        <dbReference type="ARBA" id="ARBA00006003"/>
    </source>
</evidence>
<feature type="domain" description="EGF-like" evidence="13 14">
    <location>
        <begin position="60"/>
        <end position="71"/>
    </location>
</feature>